<dbReference type="GO" id="GO:0046872">
    <property type="term" value="F:metal ion binding"/>
    <property type="evidence" value="ECO:0007669"/>
    <property type="project" value="UniProtKB-KW"/>
</dbReference>
<keyword evidence="3" id="KW-0378">Hydrolase</keyword>
<dbReference type="InterPro" id="IPR043795">
    <property type="entry name" value="N-alpha-Ac-DABA-like"/>
</dbReference>
<gene>
    <name evidence="6" type="ORF">NIES30_16360</name>
</gene>
<evidence type="ECO:0000256" key="1">
    <source>
        <dbReference type="ARBA" id="ARBA00001947"/>
    </source>
</evidence>
<dbReference type="PIRSF" id="PIRSF039012">
    <property type="entry name" value="ASP"/>
    <property type="match status" value="1"/>
</dbReference>
<comment type="cofactor">
    <cofactor evidence="1">
        <name>Zn(2+)</name>
        <dbReference type="ChEBI" id="CHEBI:29105"/>
    </cofactor>
</comment>
<proteinExistence type="predicted"/>
<dbReference type="STRING" id="549789.NIES30_16360"/>
<dbReference type="PANTHER" id="PTHR37326:SF2">
    <property type="entry name" value="SUCCINYLGLUTAMATE DESUCCINYLASE_ASPARTOACYLASE FAMILY PROTEIN"/>
    <property type="match status" value="1"/>
</dbReference>
<evidence type="ECO:0000313" key="7">
    <source>
        <dbReference type="Proteomes" id="UP000185557"/>
    </source>
</evidence>
<organism evidence="6 7">
    <name type="scientific">Phormidium tenue NIES-30</name>
    <dbReference type="NCBI Taxonomy" id="549789"/>
    <lineage>
        <taxon>Bacteria</taxon>
        <taxon>Bacillati</taxon>
        <taxon>Cyanobacteriota</taxon>
        <taxon>Cyanophyceae</taxon>
        <taxon>Oscillatoriophycideae</taxon>
        <taxon>Oscillatoriales</taxon>
        <taxon>Oscillatoriaceae</taxon>
        <taxon>Phormidium</taxon>
    </lineage>
</organism>
<sequence>MIPLGKRVRLDLPVARLTTGTMMSLPVTVISGKKPGPRLWLSAAIHGDELNGVDVIRRIAKSLRPNRLAGSVIAVPVVNIFGLLEQSRYLPDRRDLNRAFPGSARGSMASRLANLFMKEVVSQCTHGIDLHTAAIHRVNLPQVRADLNNPATYDFARAFGAPVIIHSSHRDGSLRQAAAKRKIPTLLYEGGEALRFDEAAIQTGVDGIYRVMAYLGMYTPPAMDQPSTLEVRETRWVRASRGGIWHRSVSLGDEVKQRQPLGFISDTFGDKPMQVRSPMAGIVIGHGQNPLVNQGDALVHVASVKAAIEQEQ</sequence>
<dbReference type="GO" id="GO:0016811">
    <property type="term" value="F:hydrolase activity, acting on carbon-nitrogen (but not peptide) bonds, in linear amides"/>
    <property type="evidence" value="ECO:0007669"/>
    <property type="project" value="InterPro"/>
</dbReference>
<reference evidence="6 7" key="1">
    <citation type="submission" date="2016-11" db="EMBL/GenBank/DDBJ databases">
        <title>Draft Genome Sequences of Nine Cyanobacterial Strains from Diverse Habitats.</title>
        <authorList>
            <person name="Zhu T."/>
            <person name="Hou S."/>
            <person name="Lu X."/>
            <person name="Hess W.R."/>
        </authorList>
    </citation>
    <scope>NUCLEOTIDE SEQUENCE [LARGE SCALE GENOMIC DNA]</scope>
    <source>
        <strain evidence="6 7">NIES-30</strain>
    </source>
</reference>
<dbReference type="Proteomes" id="UP000185557">
    <property type="component" value="Unassembled WGS sequence"/>
</dbReference>
<keyword evidence="4" id="KW-0862">Zinc</keyword>
<dbReference type="PANTHER" id="PTHR37326">
    <property type="entry name" value="BLL3975 PROTEIN"/>
    <property type="match status" value="1"/>
</dbReference>
<dbReference type="SUPFAM" id="SSF53187">
    <property type="entry name" value="Zn-dependent exopeptidases"/>
    <property type="match status" value="1"/>
</dbReference>
<dbReference type="Gene3D" id="3.40.630.10">
    <property type="entry name" value="Zn peptidases"/>
    <property type="match status" value="1"/>
</dbReference>
<dbReference type="GO" id="GO:0016788">
    <property type="term" value="F:hydrolase activity, acting on ester bonds"/>
    <property type="evidence" value="ECO:0007669"/>
    <property type="project" value="InterPro"/>
</dbReference>
<dbReference type="InterPro" id="IPR053138">
    <property type="entry name" value="N-alpha-Ac-DABA_deacetylase"/>
</dbReference>
<evidence type="ECO:0000313" key="6">
    <source>
        <dbReference type="EMBL" id="OKH46692.1"/>
    </source>
</evidence>
<protein>
    <submittedName>
        <fullName evidence="6">Deacylase</fullName>
    </submittedName>
</protein>
<dbReference type="InterPro" id="IPR055438">
    <property type="entry name" value="AstE_AspA_cat"/>
</dbReference>
<dbReference type="Pfam" id="PF24827">
    <property type="entry name" value="AstE_AspA_cat"/>
    <property type="match status" value="1"/>
</dbReference>
<name>A0A1U7J3B7_9CYAN</name>
<dbReference type="CDD" id="cd06251">
    <property type="entry name" value="M14_ASTE_ASPA-like"/>
    <property type="match status" value="1"/>
</dbReference>
<feature type="domain" description="Succinylglutamate desuccinylase/Aspartoacylase catalytic" evidence="5">
    <location>
        <begin position="35"/>
        <end position="214"/>
    </location>
</feature>
<keyword evidence="7" id="KW-1185">Reference proteome</keyword>
<evidence type="ECO:0000259" key="5">
    <source>
        <dbReference type="Pfam" id="PF24827"/>
    </source>
</evidence>
<dbReference type="EMBL" id="MRCG01000012">
    <property type="protein sequence ID" value="OKH46692.1"/>
    <property type="molecule type" value="Genomic_DNA"/>
</dbReference>
<dbReference type="AlphaFoldDB" id="A0A1U7J3B7"/>
<dbReference type="OrthoDB" id="9782876at2"/>
<evidence type="ECO:0000256" key="3">
    <source>
        <dbReference type="ARBA" id="ARBA00022801"/>
    </source>
</evidence>
<evidence type="ECO:0000256" key="4">
    <source>
        <dbReference type="ARBA" id="ARBA00022833"/>
    </source>
</evidence>
<comment type="caution">
    <text evidence="6">The sequence shown here is derived from an EMBL/GenBank/DDBJ whole genome shotgun (WGS) entry which is preliminary data.</text>
</comment>
<keyword evidence="2" id="KW-0479">Metal-binding</keyword>
<accession>A0A1U7J3B7</accession>
<evidence type="ECO:0000256" key="2">
    <source>
        <dbReference type="ARBA" id="ARBA00022723"/>
    </source>
</evidence>